<evidence type="ECO:0000256" key="1">
    <source>
        <dbReference type="SAM" id="Phobius"/>
    </source>
</evidence>
<evidence type="ECO:0000313" key="2">
    <source>
        <dbReference type="EMBL" id="MFD2730269.1"/>
    </source>
</evidence>
<keyword evidence="3" id="KW-1185">Reference proteome</keyword>
<keyword evidence="1" id="KW-0472">Membrane</keyword>
<reference evidence="3" key="1">
    <citation type="journal article" date="2019" name="Int. J. Syst. Evol. Microbiol.">
        <title>The Global Catalogue of Microorganisms (GCM) 10K type strain sequencing project: providing services to taxonomists for standard genome sequencing and annotation.</title>
        <authorList>
            <consortium name="The Broad Institute Genomics Platform"/>
            <consortium name="The Broad Institute Genome Sequencing Center for Infectious Disease"/>
            <person name="Wu L."/>
            <person name="Ma J."/>
        </authorList>
    </citation>
    <scope>NUCLEOTIDE SEQUENCE [LARGE SCALE GENOMIC DNA]</scope>
    <source>
        <strain evidence="3">KCTC 42456</strain>
    </source>
</reference>
<dbReference type="Proteomes" id="UP001597546">
    <property type="component" value="Unassembled WGS sequence"/>
</dbReference>
<evidence type="ECO:0008006" key="4">
    <source>
        <dbReference type="Google" id="ProtNLM"/>
    </source>
</evidence>
<dbReference type="EMBL" id="JBHULV010000005">
    <property type="protein sequence ID" value="MFD2730269.1"/>
    <property type="molecule type" value="Genomic_DNA"/>
</dbReference>
<feature type="transmembrane region" description="Helical" evidence="1">
    <location>
        <begin position="24"/>
        <end position="46"/>
    </location>
</feature>
<keyword evidence="1" id="KW-0812">Transmembrane</keyword>
<feature type="transmembrane region" description="Helical" evidence="1">
    <location>
        <begin position="58"/>
        <end position="78"/>
    </location>
</feature>
<protein>
    <recommendedName>
        <fullName evidence="4">DUF202 domain-containing protein</fullName>
    </recommendedName>
</protein>
<name>A0ABW5TMW3_9SPHI</name>
<proteinExistence type="predicted"/>
<accession>A0ABW5TMW3</accession>
<sequence>MIDVIYYWMYRGLKRFNREKDPAFDAYLGVLFLIGLNLIVVLRLLNNLEDYNESKDSLIFYALLYATISLSLGYFFLFRRRNEIFKKFDSKSKEILTRHKVLFIIYVLVSFIGFYTMLAYT</sequence>
<keyword evidence="1" id="KW-1133">Transmembrane helix</keyword>
<feature type="transmembrane region" description="Helical" evidence="1">
    <location>
        <begin position="99"/>
        <end position="120"/>
    </location>
</feature>
<comment type="caution">
    <text evidence="2">The sequence shown here is derived from an EMBL/GenBank/DDBJ whole genome shotgun (WGS) entry which is preliminary data.</text>
</comment>
<dbReference type="RefSeq" id="WP_379041039.1">
    <property type="nucleotide sequence ID" value="NZ_JBHSKW010000006.1"/>
</dbReference>
<evidence type="ECO:0000313" key="3">
    <source>
        <dbReference type="Proteomes" id="UP001597546"/>
    </source>
</evidence>
<gene>
    <name evidence="2" type="ORF">ACFSSE_00980</name>
</gene>
<organism evidence="2 3">
    <name type="scientific">Pedobacter alpinus</name>
    <dbReference type="NCBI Taxonomy" id="1590643"/>
    <lineage>
        <taxon>Bacteria</taxon>
        <taxon>Pseudomonadati</taxon>
        <taxon>Bacteroidota</taxon>
        <taxon>Sphingobacteriia</taxon>
        <taxon>Sphingobacteriales</taxon>
        <taxon>Sphingobacteriaceae</taxon>
        <taxon>Pedobacter</taxon>
    </lineage>
</organism>